<feature type="transmembrane region" description="Helical" evidence="7">
    <location>
        <begin position="45"/>
        <end position="63"/>
    </location>
</feature>
<dbReference type="InterPro" id="IPR001991">
    <property type="entry name" value="Na-dicarboxylate_symporter"/>
</dbReference>
<dbReference type="Pfam" id="PF00375">
    <property type="entry name" value="SDF"/>
    <property type="match status" value="1"/>
</dbReference>
<evidence type="ECO:0000256" key="1">
    <source>
        <dbReference type="ARBA" id="ARBA00004141"/>
    </source>
</evidence>
<feature type="transmembrane region" description="Helical" evidence="7">
    <location>
        <begin position="15"/>
        <end position="33"/>
    </location>
</feature>
<feature type="transmembrane region" description="Helical" evidence="7">
    <location>
        <begin position="297"/>
        <end position="318"/>
    </location>
</feature>
<feature type="transmembrane region" description="Helical" evidence="7">
    <location>
        <begin position="186"/>
        <end position="205"/>
    </location>
</feature>
<organism evidence="8 9">
    <name type="scientific">Campylobacter canadensis</name>
    <dbReference type="NCBI Taxonomy" id="449520"/>
    <lineage>
        <taxon>Bacteria</taxon>
        <taxon>Pseudomonadati</taxon>
        <taxon>Campylobacterota</taxon>
        <taxon>Epsilonproteobacteria</taxon>
        <taxon>Campylobacterales</taxon>
        <taxon>Campylobacteraceae</taxon>
        <taxon>Campylobacter</taxon>
    </lineage>
</organism>
<evidence type="ECO:0000256" key="7">
    <source>
        <dbReference type="SAM" id="Phobius"/>
    </source>
</evidence>
<evidence type="ECO:0000256" key="6">
    <source>
        <dbReference type="ARBA" id="ARBA00023136"/>
    </source>
</evidence>
<dbReference type="PANTHER" id="PTHR42865">
    <property type="entry name" value="PROTON/GLUTAMATE-ASPARTATE SYMPORTER"/>
    <property type="match status" value="1"/>
</dbReference>
<dbReference type="PANTHER" id="PTHR42865:SF5">
    <property type="entry name" value="L-CYSTINE TRANSPORTER TCYP"/>
    <property type="match status" value="1"/>
</dbReference>
<keyword evidence="9" id="KW-1185">Reference proteome</keyword>
<dbReference type="Gene3D" id="1.10.3860.10">
    <property type="entry name" value="Sodium:dicarboxylate symporter"/>
    <property type="match status" value="1"/>
</dbReference>
<dbReference type="Proteomes" id="UP000786183">
    <property type="component" value="Unassembled WGS sequence"/>
</dbReference>
<keyword evidence="6 7" id="KW-0472">Membrane</keyword>
<keyword evidence="4 7" id="KW-0812">Transmembrane</keyword>
<dbReference type="PRINTS" id="PR00173">
    <property type="entry name" value="EDTRNSPORT"/>
</dbReference>
<protein>
    <submittedName>
        <fullName evidence="8">Cation:dicarboxylase symporter family transporter</fullName>
    </submittedName>
</protein>
<evidence type="ECO:0000256" key="5">
    <source>
        <dbReference type="ARBA" id="ARBA00022989"/>
    </source>
</evidence>
<sequence>MQEFFMKFFNFSEPLAILFLFIYAGICFLLNRLSYNVNLSTRMMVALVIGLLFGFLAQLSAAFPDKSTDVLWLEQVRIWLAFVVSIFVSLLKLMIVPIVFFGISSSLLNIDNKIKIKSLLARSVFWLIFTSVIASLIGVFLGYIFNLGASELVESTKSLKESRTLSAILLGLMPQNILKAMSENNIVGVILVAFLFSMAARKLALKEEFKEAFNTYKTLILFINKIIMSVVNSIITIMPYVIVAMIANVLIANGFNAIKQAGLFIILTYVAGILMLFVYAILLLLHGLNPISFYKRVFPNLLIAFTSRSSAGVLPITISTLQKKLGVSENTANFTAGLGATIGMCGCAGYYVGLVAIYLLNSVNIPLSISYVILIAIITIIGSLSIAGIPGIAIVAASIMITGLGLEQHFYLLAVVLAIDPIIDMVRTMSNVNGALCAAVFVDKEEKNLTTFKENYERD</sequence>
<keyword evidence="3" id="KW-0813">Transport</keyword>
<dbReference type="RefSeq" id="WP_224325555.1">
    <property type="nucleotide sequence ID" value="NZ_JACGBB010000028.1"/>
</dbReference>
<accession>A0ABS7WVK3</accession>
<comment type="similarity">
    <text evidence="2">Belongs to the dicarboxylate/amino acid:cation symporter (DAACS) (TC 2.A.23) family.</text>
</comment>
<keyword evidence="5 7" id="KW-1133">Transmembrane helix</keyword>
<evidence type="ECO:0000256" key="4">
    <source>
        <dbReference type="ARBA" id="ARBA00022692"/>
    </source>
</evidence>
<feature type="transmembrane region" description="Helical" evidence="7">
    <location>
        <begin position="372"/>
        <end position="402"/>
    </location>
</feature>
<dbReference type="SUPFAM" id="SSF118215">
    <property type="entry name" value="Proton glutamate symport protein"/>
    <property type="match status" value="1"/>
</dbReference>
<dbReference type="EMBL" id="JACGBB010000028">
    <property type="protein sequence ID" value="MBZ7988069.1"/>
    <property type="molecule type" value="Genomic_DNA"/>
</dbReference>
<feature type="transmembrane region" description="Helical" evidence="7">
    <location>
        <begin position="338"/>
        <end position="360"/>
    </location>
</feature>
<feature type="transmembrane region" description="Helical" evidence="7">
    <location>
        <begin position="226"/>
        <end position="251"/>
    </location>
</feature>
<dbReference type="InterPro" id="IPR036458">
    <property type="entry name" value="Na:dicarbo_symporter_sf"/>
</dbReference>
<reference evidence="8 9" key="1">
    <citation type="submission" date="2020-07" db="EMBL/GenBank/DDBJ databases">
        <title>Transfer of Campylobacter canadensis to the novel genus Avispirillum gen. nov., that also includes two novel species recovered from migratory waterfowl: Avispirillum anseris sp. nov. and Avispirillum brantae sp. nov.</title>
        <authorList>
            <person name="Miller W.G."/>
            <person name="Chapman M.H."/>
            <person name="Yee E."/>
            <person name="Inglis G.D."/>
        </authorList>
    </citation>
    <scope>NUCLEOTIDE SEQUENCE [LARGE SCALE GENOMIC DNA]</scope>
    <source>
        <strain evidence="8 9">L283</strain>
    </source>
</reference>
<evidence type="ECO:0000313" key="9">
    <source>
        <dbReference type="Proteomes" id="UP000786183"/>
    </source>
</evidence>
<feature type="transmembrane region" description="Helical" evidence="7">
    <location>
        <begin position="124"/>
        <end position="145"/>
    </location>
</feature>
<evidence type="ECO:0000256" key="2">
    <source>
        <dbReference type="ARBA" id="ARBA00006148"/>
    </source>
</evidence>
<feature type="transmembrane region" description="Helical" evidence="7">
    <location>
        <begin position="78"/>
        <end position="103"/>
    </location>
</feature>
<comment type="caution">
    <text evidence="8">The sequence shown here is derived from an EMBL/GenBank/DDBJ whole genome shotgun (WGS) entry which is preliminary data.</text>
</comment>
<evidence type="ECO:0000313" key="8">
    <source>
        <dbReference type="EMBL" id="MBZ7988069.1"/>
    </source>
</evidence>
<proteinExistence type="inferred from homology"/>
<evidence type="ECO:0000256" key="3">
    <source>
        <dbReference type="ARBA" id="ARBA00022448"/>
    </source>
</evidence>
<comment type="subcellular location">
    <subcellularLocation>
        <location evidence="1">Membrane</location>
        <topology evidence="1">Multi-pass membrane protein</topology>
    </subcellularLocation>
</comment>
<name>A0ABS7WVK3_9BACT</name>
<gene>
    <name evidence="8" type="ORF">AVCANL283_08185</name>
</gene>
<feature type="transmembrane region" description="Helical" evidence="7">
    <location>
        <begin position="263"/>
        <end position="285"/>
    </location>
</feature>